<keyword evidence="4 5" id="KW-0648">Protein biosynthesis</keyword>
<dbReference type="InterPro" id="IPR041711">
    <property type="entry name" value="Met-tRNA-FMT_N"/>
</dbReference>
<dbReference type="PANTHER" id="PTHR11138">
    <property type="entry name" value="METHIONYL-TRNA FORMYLTRANSFERASE"/>
    <property type="match status" value="1"/>
</dbReference>
<dbReference type="InterPro" id="IPR036477">
    <property type="entry name" value="Formyl_transf_N_sf"/>
</dbReference>
<evidence type="ECO:0000313" key="9">
    <source>
        <dbReference type="EMBL" id="HJC84455.1"/>
    </source>
</evidence>
<evidence type="ECO:0000256" key="5">
    <source>
        <dbReference type="HAMAP-Rule" id="MF_00182"/>
    </source>
</evidence>
<dbReference type="GO" id="GO:0004479">
    <property type="term" value="F:methionyl-tRNA formyltransferase activity"/>
    <property type="evidence" value="ECO:0007669"/>
    <property type="project" value="UniProtKB-UniRule"/>
</dbReference>
<dbReference type="EC" id="2.1.2.9" evidence="2 5"/>
<dbReference type="NCBIfam" id="TIGR00460">
    <property type="entry name" value="fmt"/>
    <property type="match status" value="1"/>
</dbReference>
<dbReference type="InterPro" id="IPR005794">
    <property type="entry name" value="Fmt"/>
</dbReference>
<accession>A0A9D2QBD1</accession>
<dbReference type="SUPFAM" id="SSF53328">
    <property type="entry name" value="Formyltransferase"/>
    <property type="match status" value="1"/>
</dbReference>
<dbReference type="InterPro" id="IPR002376">
    <property type="entry name" value="Formyl_transf_N"/>
</dbReference>
<feature type="domain" description="Formyl transferase C-terminal" evidence="8">
    <location>
        <begin position="212"/>
        <end position="323"/>
    </location>
</feature>
<evidence type="ECO:0000256" key="6">
    <source>
        <dbReference type="SAM" id="MobiDB-lite"/>
    </source>
</evidence>
<gene>
    <name evidence="5 9" type="primary">fmt</name>
    <name evidence="9" type="ORF">H9751_02695</name>
</gene>
<evidence type="ECO:0000256" key="1">
    <source>
        <dbReference type="ARBA" id="ARBA00010699"/>
    </source>
</evidence>
<comment type="catalytic activity">
    <reaction evidence="5">
        <text>L-methionyl-tRNA(fMet) + (6R)-10-formyltetrahydrofolate = N-formyl-L-methionyl-tRNA(fMet) + (6S)-5,6,7,8-tetrahydrofolate + H(+)</text>
        <dbReference type="Rhea" id="RHEA:24380"/>
        <dbReference type="Rhea" id="RHEA-COMP:9952"/>
        <dbReference type="Rhea" id="RHEA-COMP:9953"/>
        <dbReference type="ChEBI" id="CHEBI:15378"/>
        <dbReference type="ChEBI" id="CHEBI:57453"/>
        <dbReference type="ChEBI" id="CHEBI:78530"/>
        <dbReference type="ChEBI" id="CHEBI:78844"/>
        <dbReference type="ChEBI" id="CHEBI:195366"/>
        <dbReference type="EC" id="2.1.2.9"/>
    </reaction>
</comment>
<dbReference type="AlphaFoldDB" id="A0A9D2QBD1"/>
<feature type="region of interest" description="Disordered" evidence="6">
    <location>
        <begin position="259"/>
        <end position="281"/>
    </location>
</feature>
<reference evidence="9" key="2">
    <citation type="submission" date="2021-04" db="EMBL/GenBank/DDBJ databases">
        <authorList>
            <person name="Gilroy R."/>
        </authorList>
    </citation>
    <scope>NUCLEOTIDE SEQUENCE</scope>
    <source>
        <strain evidence="9">ChiHjej13B12-4958</strain>
    </source>
</reference>
<dbReference type="Pfam" id="PF00551">
    <property type="entry name" value="Formyl_trans_N"/>
    <property type="match status" value="1"/>
</dbReference>
<evidence type="ECO:0000259" key="8">
    <source>
        <dbReference type="Pfam" id="PF02911"/>
    </source>
</evidence>
<dbReference type="InterPro" id="IPR044135">
    <property type="entry name" value="Met-tRNA-FMT_C"/>
</dbReference>
<evidence type="ECO:0000259" key="7">
    <source>
        <dbReference type="Pfam" id="PF00551"/>
    </source>
</evidence>
<name>A0A9D2QBD1_9CORY</name>
<dbReference type="InterPro" id="IPR005793">
    <property type="entry name" value="Formyl_trans_C"/>
</dbReference>
<dbReference type="CDD" id="cd08646">
    <property type="entry name" value="FMT_core_Met-tRNA-FMT_N"/>
    <property type="match status" value="1"/>
</dbReference>
<evidence type="ECO:0000313" key="10">
    <source>
        <dbReference type="Proteomes" id="UP000823858"/>
    </source>
</evidence>
<evidence type="ECO:0000256" key="3">
    <source>
        <dbReference type="ARBA" id="ARBA00022679"/>
    </source>
</evidence>
<protein>
    <recommendedName>
        <fullName evidence="2 5">Methionyl-tRNA formyltransferase</fullName>
        <ecNumber evidence="2 5">2.1.2.9</ecNumber>
    </recommendedName>
</protein>
<dbReference type="SUPFAM" id="SSF50486">
    <property type="entry name" value="FMT C-terminal domain-like"/>
    <property type="match status" value="1"/>
</dbReference>
<feature type="region of interest" description="Disordered" evidence="6">
    <location>
        <begin position="323"/>
        <end position="351"/>
    </location>
</feature>
<dbReference type="EMBL" id="DWVP01000004">
    <property type="protein sequence ID" value="HJC84455.1"/>
    <property type="molecule type" value="Genomic_DNA"/>
</dbReference>
<comment type="caution">
    <text evidence="9">The sequence shown here is derived from an EMBL/GenBank/DDBJ whole genome shotgun (WGS) entry which is preliminary data.</text>
</comment>
<evidence type="ECO:0000256" key="4">
    <source>
        <dbReference type="ARBA" id="ARBA00022917"/>
    </source>
</evidence>
<keyword evidence="3 5" id="KW-0808">Transferase</keyword>
<proteinExistence type="inferred from homology"/>
<dbReference type="HAMAP" id="MF_00182">
    <property type="entry name" value="Formyl_trans"/>
    <property type="match status" value="1"/>
</dbReference>
<feature type="compositionally biased region" description="Polar residues" evidence="6">
    <location>
        <begin position="333"/>
        <end position="351"/>
    </location>
</feature>
<feature type="domain" description="Formyl transferase N-terminal" evidence="7">
    <location>
        <begin position="1"/>
        <end position="188"/>
    </location>
</feature>
<dbReference type="Gene3D" id="3.40.50.12230">
    <property type="match status" value="1"/>
</dbReference>
<dbReference type="InterPro" id="IPR011034">
    <property type="entry name" value="Formyl_transferase-like_C_sf"/>
</dbReference>
<dbReference type="GO" id="GO:0005829">
    <property type="term" value="C:cytosol"/>
    <property type="evidence" value="ECO:0007669"/>
    <property type="project" value="TreeGrafter"/>
</dbReference>
<evidence type="ECO:0000256" key="2">
    <source>
        <dbReference type="ARBA" id="ARBA00012261"/>
    </source>
</evidence>
<sequence length="351" mass="36822">MKILFAGTPEPAAVTLEYLLDDPSHEVVAVLTQPDARRGRGRTVHPSKVADVADTHGVPVHKFTSLKPDAEDAADVRKVLSGYAADGVEAVAVVAYGQILPADVLDIFRHGWINLHFSLLPRWRGAAPVQAAIAAGDTTTGATTFRIVPALDAGPTTGTVTEEIGLTDTADDLLTRLTYAGRELLAETLTGLGTGEIVPEPQPEEGATYAAKITSADARVDWTRAAAEIQRVTRAHTPAPGPWTMLDGERYKLGLLRHTEPGSAGTAGTAGTAGGAPESLAPGELAATKDALYVGTGDRELQITRIQPPGKKMMDADAWVRGRSDLFDGNGSDGNSDTAVFETADTTQGDK</sequence>
<dbReference type="PANTHER" id="PTHR11138:SF5">
    <property type="entry name" value="METHIONYL-TRNA FORMYLTRANSFERASE, MITOCHONDRIAL"/>
    <property type="match status" value="1"/>
</dbReference>
<feature type="binding site" evidence="5">
    <location>
        <begin position="118"/>
        <end position="121"/>
    </location>
    <ligand>
        <name>(6S)-5,6,7,8-tetrahydrofolate</name>
        <dbReference type="ChEBI" id="CHEBI:57453"/>
    </ligand>
</feature>
<comment type="function">
    <text evidence="5">Attaches a formyl group to the free amino group of methionyl-tRNA(fMet). The formyl group appears to play a dual role in the initiator identity of N-formylmethionyl-tRNA by promoting its recognition by IF2 and preventing the misappropriation of this tRNA by the elongation apparatus.</text>
</comment>
<comment type="similarity">
    <text evidence="1 5">Belongs to the Fmt family.</text>
</comment>
<reference evidence="9" key="1">
    <citation type="journal article" date="2021" name="PeerJ">
        <title>Extensive microbial diversity within the chicken gut microbiome revealed by metagenomics and culture.</title>
        <authorList>
            <person name="Gilroy R."/>
            <person name="Ravi A."/>
            <person name="Getino M."/>
            <person name="Pursley I."/>
            <person name="Horton D.L."/>
            <person name="Alikhan N.F."/>
            <person name="Baker D."/>
            <person name="Gharbi K."/>
            <person name="Hall N."/>
            <person name="Watson M."/>
            <person name="Adriaenssens E.M."/>
            <person name="Foster-Nyarko E."/>
            <person name="Jarju S."/>
            <person name="Secka A."/>
            <person name="Antonio M."/>
            <person name="Oren A."/>
            <person name="Chaudhuri R.R."/>
            <person name="La Ragione R."/>
            <person name="Hildebrand F."/>
            <person name="Pallen M.J."/>
        </authorList>
    </citation>
    <scope>NUCLEOTIDE SEQUENCE</scope>
    <source>
        <strain evidence="9">ChiHjej13B12-4958</strain>
    </source>
</reference>
<dbReference type="Proteomes" id="UP000823858">
    <property type="component" value="Unassembled WGS sequence"/>
</dbReference>
<dbReference type="Pfam" id="PF02911">
    <property type="entry name" value="Formyl_trans_C"/>
    <property type="match status" value="1"/>
</dbReference>
<dbReference type="CDD" id="cd08704">
    <property type="entry name" value="Met_tRNA_FMT_C"/>
    <property type="match status" value="1"/>
</dbReference>
<organism evidence="9 10">
    <name type="scientific">Candidatus Corynebacterium faecigallinarum</name>
    <dbReference type="NCBI Taxonomy" id="2838528"/>
    <lineage>
        <taxon>Bacteria</taxon>
        <taxon>Bacillati</taxon>
        <taxon>Actinomycetota</taxon>
        <taxon>Actinomycetes</taxon>
        <taxon>Mycobacteriales</taxon>
        <taxon>Corynebacteriaceae</taxon>
        <taxon>Corynebacterium</taxon>
    </lineage>
</organism>